<dbReference type="Proteomes" id="UP001357223">
    <property type="component" value="Chromosome"/>
</dbReference>
<dbReference type="EMBL" id="CP137640">
    <property type="protein sequence ID" value="WVX79521.1"/>
    <property type="molecule type" value="Genomic_DNA"/>
</dbReference>
<keyword evidence="1" id="KW-0067">ATP-binding</keyword>
<gene>
    <name evidence="1" type="ORF">R4Z09_19790</name>
</gene>
<proteinExistence type="predicted"/>
<evidence type="ECO:0000313" key="1">
    <source>
        <dbReference type="EMBL" id="WVX79521.1"/>
    </source>
</evidence>
<dbReference type="RefSeq" id="WP_338448455.1">
    <property type="nucleotide sequence ID" value="NZ_CP137640.1"/>
</dbReference>
<name>A0ABZ2CB70_9BACI</name>
<keyword evidence="2" id="KW-1185">Reference proteome</keyword>
<reference evidence="1 2" key="1">
    <citation type="submission" date="2023-10" db="EMBL/GenBank/DDBJ databases">
        <title>Niallia locisalis sp.nov. isolated from a salt pond sample.</title>
        <authorList>
            <person name="Li X.-J."/>
            <person name="Dong L."/>
        </authorList>
    </citation>
    <scope>NUCLEOTIDE SEQUENCE [LARGE SCALE GENOMIC DNA]</scope>
    <source>
        <strain evidence="1 2">DSM 29761</strain>
    </source>
</reference>
<keyword evidence="1" id="KW-0547">Nucleotide-binding</keyword>
<protein>
    <submittedName>
        <fullName evidence="1">Bacitracin ABC transporter ATP-binding protein</fullName>
    </submittedName>
</protein>
<evidence type="ECO:0000313" key="2">
    <source>
        <dbReference type="Proteomes" id="UP001357223"/>
    </source>
</evidence>
<organism evidence="1 2">
    <name type="scientific">Niallia oryzisoli</name>
    <dbReference type="NCBI Taxonomy" id="1737571"/>
    <lineage>
        <taxon>Bacteria</taxon>
        <taxon>Bacillati</taxon>
        <taxon>Bacillota</taxon>
        <taxon>Bacilli</taxon>
        <taxon>Bacillales</taxon>
        <taxon>Bacillaceae</taxon>
        <taxon>Niallia</taxon>
    </lineage>
</organism>
<dbReference type="GO" id="GO:0005524">
    <property type="term" value="F:ATP binding"/>
    <property type="evidence" value="ECO:0007669"/>
    <property type="project" value="UniProtKB-KW"/>
</dbReference>
<sequence length="49" mass="5637">MVKEKKPLLSEEFLCELAEEINELYGGPNYEKNAEIVNNNEKISPINIE</sequence>
<accession>A0ABZ2CB70</accession>